<protein>
    <recommendedName>
        <fullName evidence="4">Nucleoside triphosphate pyrophosphohydrolase</fullName>
        <ecNumber evidence="3">3.6.1.8</ecNumber>
    </recommendedName>
</protein>
<feature type="domain" description="NTP pyrophosphohydrolase MazG-like" evidence="5">
    <location>
        <begin position="35"/>
        <end position="108"/>
    </location>
</feature>
<accession>A0AA95KFZ1</accession>
<dbReference type="AlphaFoldDB" id="A0AA95KFZ1"/>
<evidence type="ECO:0000259" key="5">
    <source>
        <dbReference type="Pfam" id="PF03819"/>
    </source>
</evidence>
<proteinExistence type="inferred from homology"/>
<comment type="catalytic activity">
    <reaction evidence="1">
        <text>ATP + H2O = AMP + diphosphate + H(+)</text>
        <dbReference type="Rhea" id="RHEA:14245"/>
        <dbReference type="ChEBI" id="CHEBI:15377"/>
        <dbReference type="ChEBI" id="CHEBI:15378"/>
        <dbReference type="ChEBI" id="CHEBI:30616"/>
        <dbReference type="ChEBI" id="CHEBI:33019"/>
        <dbReference type="ChEBI" id="CHEBI:456215"/>
        <dbReference type="EC" id="3.6.1.8"/>
    </reaction>
</comment>
<dbReference type="GO" id="GO:0047693">
    <property type="term" value="F:ATP diphosphatase activity"/>
    <property type="evidence" value="ECO:0007669"/>
    <property type="project" value="UniProtKB-EC"/>
</dbReference>
<reference evidence="6" key="2">
    <citation type="submission" date="2023-04" db="EMBL/GenBank/DDBJ databases">
        <authorList>
            <person name="Beletskiy A.V."/>
            <person name="Mardanov A.V."/>
            <person name="Ravin N.V."/>
        </authorList>
    </citation>
    <scope>NUCLEOTIDE SEQUENCE</scope>
    <source>
        <strain evidence="6">GKL-01</strain>
    </source>
</reference>
<dbReference type="CDD" id="cd11529">
    <property type="entry name" value="NTP-PPase_MazG_Cterm"/>
    <property type="match status" value="1"/>
</dbReference>
<dbReference type="FunFam" id="1.10.287.1080:FF:000001">
    <property type="entry name" value="Nucleoside triphosphate pyrophosphohydrolase"/>
    <property type="match status" value="1"/>
</dbReference>
<dbReference type="EC" id="3.6.1.8" evidence="3"/>
<dbReference type="Proteomes" id="UP001300672">
    <property type="component" value="Chromosome"/>
</dbReference>
<feature type="domain" description="NTP pyrophosphohydrolase MazG-like" evidence="5">
    <location>
        <begin position="171"/>
        <end position="236"/>
    </location>
</feature>
<evidence type="ECO:0000256" key="4">
    <source>
        <dbReference type="ARBA" id="ARBA00074799"/>
    </source>
</evidence>
<dbReference type="Gene3D" id="1.10.287.1080">
    <property type="entry name" value="MazG-like"/>
    <property type="match status" value="2"/>
</dbReference>
<dbReference type="PANTHER" id="PTHR30522:SF0">
    <property type="entry name" value="NUCLEOSIDE TRIPHOSPHATE PYROPHOSPHOHYDROLASE"/>
    <property type="match status" value="1"/>
</dbReference>
<dbReference type="EMBL" id="CP124755">
    <property type="protein sequence ID" value="WGZ91336.1"/>
    <property type="molecule type" value="Genomic_DNA"/>
</dbReference>
<keyword evidence="6" id="KW-0378">Hydrolase</keyword>
<comment type="similarity">
    <text evidence="2">Belongs to the nucleoside triphosphate pyrophosphohydrolase family.</text>
</comment>
<gene>
    <name evidence="6" type="primary">mazG</name>
    <name evidence="6" type="ORF">QJT80_02420</name>
</gene>
<evidence type="ECO:0000256" key="2">
    <source>
        <dbReference type="ARBA" id="ARBA00061115"/>
    </source>
</evidence>
<evidence type="ECO:0000256" key="3">
    <source>
        <dbReference type="ARBA" id="ARBA00066372"/>
    </source>
</evidence>
<dbReference type="GO" id="GO:0046047">
    <property type="term" value="P:TTP catabolic process"/>
    <property type="evidence" value="ECO:0007669"/>
    <property type="project" value="TreeGrafter"/>
</dbReference>
<dbReference type="InterPro" id="IPR004518">
    <property type="entry name" value="MazG-like_dom"/>
</dbReference>
<dbReference type="FunFam" id="1.10.287.1080:FF:000003">
    <property type="entry name" value="Nucleoside triphosphate pyrophosphohydrolase"/>
    <property type="match status" value="1"/>
</dbReference>
<dbReference type="GO" id="GO:0006203">
    <property type="term" value="P:dGTP catabolic process"/>
    <property type="evidence" value="ECO:0007669"/>
    <property type="project" value="TreeGrafter"/>
</dbReference>
<dbReference type="GO" id="GO:0046061">
    <property type="term" value="P:dATP catabolic process"/>
    <property type="evidence" value="ECO:0007669"/>
    <property type="project" value="TreeGrafter"/>
</dbReference>
<evidence type="ECO:0000313" key="6">
    <source>
        <dbReference type="EMBL" id="WGZ91336.1"/>
    </source>
</evidence>
<dbReference type="InterPro" id="IPR011551">
    <property type="entry name" value="NTP_PyrPHydrolase_MazG"/>
</dbReference>
<dbReference type="NCBIfam" id="NF007113">
    <property type="entry name" value="PRK09562.1"/>
    <property type="match status" value="1"/>
</dbReference>
<dbReference type="InterPro" id="IPR048011">
    <property type="entry name" value="NTP-PPase_MazG-like_C"/>
</dbReference>
<dbReference type="NCBIfam" id="TIGR00444">
    <property type="entry name" value="mazG"/>
    <property type="match status" value="1"/>
</dbReference>
<dbReference type="SUPFAM" id="SSF101386">
    <property type="entry name" value="all-alpha NTP pyrophosphatases"/>
    <property type="match status" value="2"/>
</dbReference>
<name>A0AA95KFZ1_9GAMM</name>
<dbReference type="CDD" id="cd11528">
    <property type="entry name" value="NTP-PPase_MazG_Nterm"/>
    <property type="match status" value="1"/>
</dbReference>
<dbReference type="KEGG" id="tdu:QJT80_02420"/>
<dbReference type="GO" id="GO:0006950">
    <property type="term" value="P:response to stress"/>
    <property type="evidence" value="ECO:0007669"/>
    <property type="project" value="UniProtKB-ARBA"/>
</dbReference>
<dbReference type="Pfam" id="PF03819">
    <property type="entry name" value="MazG"/>
    <property type="match status" value="2"/>
</dbReference>
<dbReference type="GO" id="GO:0046076">
    <property type="term" value="P:dTTP catabolic process"/>
    <property type="evidence" value="ECO:0007669"/>
    <property type="project" value="TreeGrafter"/>
</dbReference>
<sequence length="273" mass="31336">MQGKRSPLIQAINDLLEIMAQLRNKETGCPWDLKQTWQSLLPYTLEEVYEVVDAVDRQDAPALCDELGDLLLQIVFMSQIAQEQGLFSFQDVVHAISQKMLRRHPHVFADTNYASIEEQKQGWEAIKQAERAAKSTETNNPFFADIPLSLTALQRSEKLQKRAARVGFDWQTWQQVVPKIQEELAEVVEAVEQQQGQARIQEEIGDLLFAVTNLARFLHVNSENSLRLANHKFEKRFLQMQGYLLAQGLTLEQCDLAQMEEAWLAVKQLEKNT</sequence>
<dbReference type="GO" id="GO:0046081">
    <property type="term" value="P:dUTP catabolic process"/>
    <property type="evidence" value="ECO:0007669"/>
    <property type="project" value="TreeGrafter"/>
</dbReference>
<evidence type="ECO:0000256" key="1">
    <source>
        <dbReference type="ARBA" id="ARBA00052141"/>
    </source>
</evidence>
<dbReference type="GO" id="GO:0046052">
    <property type="term" value="P:UTP catabolic process"/>
    <property type="evidence" value="ECO:0007669"/>
    <property type="project" value="TreeGrafter"/>
</dbReference>
<dbReference type="InterPro" id="IPR048015">
    <property type="entry name" value="NTP-PPase_MazG-like_N"/>
</dbReference>
<organism evidence="6">
    <name type="scientific">Candidatus Thiocaldithrix dubininis</name>
    <dbReference type="NCBI Taxonomy" id="3080823"/>
    <lineage>
        <taxon>Bacteria</taxon>
        <taxon>Pseudomonadati</taxon>
        <taxon>Pseudomonadota</taxon>
        <taxon>Gammaproteobacteria</taxon>
        <taxon>Thiotrichales</taxon>
        <taxon>Thiotrichaceae</taxon>
        <taxon>Candidatus Thiocaldithrix</taxon>
    </lineage>
</organism>
<reference evidence="6" key="1">
    <citation type="journal article" date="2023" name="Int. J. Mol. Sci.">
        <title>Metagenomics Revealed a New Genus 'Candidatus Thiocaldithrix dubininis' gen. nov., sp. nov. and a New Species 'Candidatus Thiothrix putei' sp. nov. in the Family Thiotrichaceae, Some Members of Which Have Traits of Both Na+- and H+-Motive Energetics.</title>
        <authorList>
            <person name="Ravin N.V."/>
            <person name="Muntyan M.S."/>
            <person name="Smolyakov D.D."/>
            <person name="Rudenko T.S."/>
            <person name="Beletsky A.V."/>
            <person name="Mardanov A.V."/>
            <person name="Grabovich M.Y."/>
        </authorList>
    </citation>
    <scope>NUCLEOTIDE SEQUENCE</scope>
    <source>
        <strain evidence="6">GKL-01</strain>
    </source>
</reference>
<dbReference type="PANTHER" id="PTHR30522">
    <property type="entry name" value="NUCLEOSIDE TRIPHOSPHATE PYROPHOSPHOHYDROLASE"/>
    <property type="match status" value="1"/>
</dbReference>